<dbReference type="Gene3D" id="2.60.420.10">
    <property type="entry name" value="Maltose phosphorylase, domain 3"/>
    <property type="match status" value="1"/>
</dbReference>
<evidence type="ECO:0000313" key="10">
    <source>
        <dbReference type="Proteomes" id="UP000621210"/>
    </source>
</evidence>
<dbReference type="EC" id="3.2.1.40" evidence="2"/>
<comment type="caution">
    <text evidence="9">The sequence shown here is derived from an EMBL/GenBank/DDBJ whole genome shotgun (WGS) entry which is preliminary data.</text>
</comment>
<evidence type="ECO:0000256" key="1">
    <source>
        <dbReference type="ARBA" id="ARBA00001445"/>
    </source>
</evidence>
<dbReference type="InterPro" id="IPR008928">
    <property type="entry name" value="6-hairpin_glycosidase_sf"/>
</dbReference>
<dbReference type="PANTHER" id="PTHR33307">
    <property type="entry name" value="ALPHA-RHAMNOSIDASE (EUROFUNG)"/>
    <property type="match status" value="1"/>
</dbReference>
<dbReference type="Pfam" id="PF17389">
    <property type="entry name" value="Bac_rhamnosid6H"/>
    <property type="match status" value="1"/>
</dbReference>
<dbReference type="InterPro" id="IPR035398">
    <property type="entry name" value="Bac_rhamnosid_C"/>
</dbReference>
<dbReference type="SUPFAM" id="SSF49785">
    <property type="entry name" value="Galactose-binding domain-like"/>
    <property type="match status" value="1"/>
</dbReference>
<dbReference type="InterPro" id="IPR012341">
    <property type="entry name" value="6hp_glycosidase-like_sf"/>
</dbReference>
<evidence type="ECO:0000259" key="8">
    <source>
        <dbReference type="Pfam" id="PF17390"/>
    </source>
</evidence>
<evidence type="ECO:0000256" key="3">
    <source>
        <dbReference type="ARBA" id="ARBA00022801"/>
    </source>
</evidence>
<evidence type="ECO:0000259" key="5">
    <source>
        <dbReference type="Pfam" id="PF05592"/>
    </source>
</evidence>
<keyword evidence="10" id="KW-1185">Reference proteome</keyword>
<dbReference type="Proteomes" id="UP000621210">
    <property type="component" value="Unassembled WGS sequence"/>
</dbReference>
<dbReference type="InterPro" id="IPR008979">
    <property type="entry name" value="Galactose-bd-like_sf"/>
</dbReference>
<proteinExistence type="predicted"/>
<evidence type="ECO:0000256" key="4">
    <source>
        <dbReference type="SAM" id="SignalP"/>
    </source>
</evidence>
<comment type="catalytic activity">
    <reaction evidence="1">
        <text>Hydrolysis of terminal non-reducing alpha-L-rhamnose residues in alpha-L-rhamnosides.</text>
        <dbReference type="EC" id="3.2.1.40"/>
    </reaction>
</comment>
<feature type="domain" description="Bacterial alpha-L-rhamnosidase N-terminal" evidence="6">
    <location>
        <begin position="362"/>
        <end position="539"/>
    </location>
</feature>
<dbReference type="Gene3D" id="2.60.120.260">
    <property type="entry name" value="Galactose-binding domain-like"/>
    <property type="match status" value="2"/>
</dbReference>
<dbReference type="PANTHER" id="PTHR33307:SF11">
    <property type="entry name" value="ALPHA-L-RHAMNOSIDASE"/>
    <property type="match status" value="1"/>
</dbReference>
<feature type="domain" description="Alpha-L-rhamnosidase concanavalin-like" evidence="5">
    <location>
        <begin position="550"/>
        <end position="645"/>
    </location>
</feature>
<dbReference type="InterPro" id="IPR013737">
    <property type="entry name" value="Bac_rhamnosid_N"/>
</dbReference>
<evidence type="ECO:0000259" key="7">
    <source>
        <dbReference type="Pfam" id="PF17389"/>
    </source>
</evidence>
<dbReference type="Pfam" id="PF25788">
    <property type="entry name" value="Ig_Rha78A_N"/>
    <property type="match status" value="1"/>
</dbReference>
<feature type="domain" description="Alpha-L-rhamnosidase six-hairpin glycosidase" evidence="7">
    <location>
        <begin position="653"/>
        <end position="978"/>
    </location>
</feature>
<feature type="domain" description="Alpha-L-rhamnosidase C-terminal" evidence="8">
    <location>
        <begin position="981"/>
        <end position="1049"/>
    </location>
</feature>
<evidence type="ECO:0000256" key="2">
    <source>
        <dbReference type="ARBA" id="ARBA00012652"/>
    </source>
</evidence>
<feature type="chain" id="PRO_5038930578" description="alpha-L-rhamnosidase" evidence="4">
    <location>
        <begin position="37"/>
        <end position="1088"/>
    </location>
</feature>
<protein>
    <recommendedName>
        <fullName evidence="2">alpha-L-rhamnosidase</fullName>
        <ecNumber evidence="2">3.2.1.40</ecNumber>
    </recommendedName>
</protein>
<dbReference type="PIRSF" id="PIRSF010631">
    <property type="entry name" value="A-rhamnsds"/>
    <property type="match status" value="1"/>
</dbReference>
<name>A0A926LBM3_9ACTN</name>
<dbReference type="InterPro" id="IPR035396">
    <property type="entry name" value="Bac_rhamnosid6H"/>
</dbReference>
<sequence length="1088" mass="117764">MSRALTRRAHRRPALLVASGLTALVTVLPTAVHADAAPPARIAPAGLRTQHLAQALGIDDTTPYLSWNITSRARGVVQSAYRVQAAGSLSRLKQGRPDLWDSGKVRSGVPQTTYAGKELGSRSRVYWRVMLWSGDTGRGSTWSEPSVFETGLTQQKDWDADWITHPDWRLSERTVEPVVVDLPRTTARYVRLDVTKLGLPLADDFPAESWRLQLGEIDLRDSRTGTTGLAKGAAVTASETGTVRKTWEPALAVDGLPNSALQTAAGYSSGPHTGPDVSDAPIVLTLDLKSAKTFDRIALYPRADVLTDDGRVPNFPVDYTVSTGDAPDGPFTRAAEVTGQEPPRPYLPAALPLLAKDFTLPKSVRSARLYVSGLGIHDASINGEPVGDAVLEPANTDYAERVQYATYDVTDRLRSGRNTIGIELGNGMSNVVSTADRYRKLYGNLSDPKAVAQLEITLADGTVRRVGTGGDWRTTLGATTSSNWYGGEDYDARREIRNWNKPGQDRGSWKAAATVSGPGTAQNPAVLSARETEPVRVIETLRGKEVEDAADGSRIFDLGRNIAGWPEITVTAPAGTDIRILPAESLKDGHAFQSISNVGGPLWDTYTTRGDGSETWHPKFSYHGFRYLELKGLPEGAAVTVRGKVLHTDNASSGDFTSSNQLINGIHSIIRRAVEGNMMSVLTDCPSREKLGWLEQNQLLFPVLTGNYDMEAYFRKLVRDMSDAQTGDGLIPSTVPEYTNLPGGYRNDANWGGAFVLVPWQLYTTYGDRDTLTTYYPQMKRYVTFLEQKVQDGILDYGLGDWFTPDRTFPRAVAGTYGYWRVVDAMSRIAGVLGDEDGAASYRAKADAGAKALTAKYYDRQTGTFGGGGHGAEALALDMGAVPDGERERLLGHFVDSVEQAGHHLVLGEISLPAAFRVLSEAGRDDVIHEIATQTTSPSYGYQVLNGNTTLGESWDGGPGQSQNHFMLGAIDSWFTDRVAGIEQAPGSIGYRKLLIDPAVVGDLTSASGSYRTPYGTVSTDWKREGDRYELRLTVPAGSTAEVRVPFTSGHVTAPHGAKLLRTDEGEAVYEVGSGDWTFTSLYAAGAS</sequence>
<dbReference type="AlphaFoldDB" id="A0A926LBM3"/>
<dbReference type="Gene3D" id="1.50.10.10">
    <property type="match status" value="1"/>
</dbReference>
<dbReference type="GO" id="GO:0005975">
    <property type="term" value="P:carbohydrate metabolic process"/>
    <property type="evidence" value="ECO:0007669"/>
    <property type="project" value="InterPro"/>
</dbReference>
<dbReference type="InterPro" id="IPR016007">
    <property type="entry name" value="Alpha_rhamnosid"/>
</dbReference>
<evidence type="ECO:0000313" key="9">
    <source>
        <dbReference type="EMBL" id="MBD0424579.1"/>
    </source>
</evidence>
<accession>A0A926LBM3</accession>
<dbReference type="InterPro" id="IPR008902">
    <property type="entry name" value="Rhamnosid_concanavalin"/>
</dbReference>
<reference evidence="9" key="1">
    <citation type="submission" date="2020-09" db="EMBL/GenBank/DDBJ databases">
        <title>Streptomyces grisecoloratus sp. nov., isolated from cotton soil.</title>
        <authorList>
            <person name="Xing L."/>
        </authorList>
    </citation>
    <scope>NUCLEOTIDE SEQUENCE</scope>
    <source>
        <strain evidence="9">TRM S81-3</strain>
    </source>
</reference>
<dbReference type="Pfam" id="PF05592">
    <property type="entry name" value="Bac_rhamnosid"/>
    <property type="match status" value="1"/>
</dbReference>
<dbReference type="EMBL" id="JACVQF010000235">
    <property type="protein sequence ID" value="MBD0424579.1"/>
    <property type="molecule type" value="Genomic_DNA"/>
</dbReference>
<dbReference type="SUPFAM" id="SSF48208">
    <property type="entry name" value="Six-hairpin glycosidases"/>
    <property type="match status" value="1"/>
</dbReference>
<feature type="signal peptide" evidence="4">
    <location>
        <begin position="1"/>
        <end position="36"/>
    </location>
</feature>
<dbReference type="Gene3D" id="2.60.40.10">
    <property type="entry name" value="Immunoglobulins"/>
    <property type="match status" value="1"/>
</dbReference>
<evidence type="ECO:0000259" key="6">
    <source>
        <dbReference type="Pfam" id="PF08531"/>
    </source>
</evidence>
<reference evidence="9" key="2">
    <citation type="submission" date="2020-09" db="EMBL/GenBank/DDBJ databases">
        <authorList>
            <person name="Luo X."/>
        </authorList>
    </citation>
    <scope>NUCLEOTIDE SEQUENCE</scope>
    <source>
        <strain evidence="9">TRM S81-3</strain>
    </source>
</reference>
<dbReference type="Pfam" id="PF08531">
    <property type="entry name" value="Bac_rhamnosid_N"/>
    <property type="match status" value="1"/>
</dbReference>
<dbReference type="Pfam" id="PF17390">
    <property type="entry name" value="Bac_rhamnosid_C"/>
    <property type="match status" value="1"/>
</dbReference>
<dbReference type="InterPro" id="IPR013783">
    <property type="entry name" value="Ig-like_fold"/>
</dbReference>
<gene>
    <name evidence="9" type="ORF">H0H10_36360</name>
</gene>
<dbReference type="RefSeq" id="WP_188185461.1">
    <property type="nucleotide sequence ID" value="NZ_JACVQF010000235.1"/>
</dbReference>
<dbReference type="GO" id="GO:0030596">
    <property type="term" value="F:alpha-L-rhamnosidase activity"/>
    <property type="evidence" value="ECO:0007669"/>
    <property type="project" value="UniProtKB-EC"/>
</dbReference>
<keyword evidence="3 9" id="KW-0378">Hydrolase</keyword>
<organism evidence="9 10">
    <name type="scientific">Streptomyces griseicoloratus</name>
    <dbReference type="NCBI Taxonomy" id="2752516"/>
    <lineage>
        <taxon>Bacteria</taxon>
        <taxon>Bacillati</taxon>
        <taxon>Actinomycetota</taxon>
        <taxon>Actinomycetes</taxon>
        <taxon>Kitasatosporales</taxon>
        <taxon>Streptomycetaceae</taxon>
        <taxon>Streptomyces</taxon>
    </lineage>
</organism>
<keyword evidence="4" id="KW-0732">Signal</keyword>